<organism evidence="2 3">
    <name type="scientific">Elysia marginata</name>
    <dbReference type="NCBI Taxonomy" id="1093978"/>
    <lineage>
        <taxon>Eukaryota</taxon>
        <taxon>Metazoa</taxon>
        <taxon>Spiralia</taxon>
        <taxon>Lophotrochozoa</taxon>
        <taxon>Mollusca</taxon>
        <taxon>Gastropoda</taxon>
        <taxon>Heterobranchia</taxon>
        <taxon>Euthyneura</taxon>
        <taxon>Panpulmonata</taxon>
        <taxon>Sacoglossa</taxon>
        <taxon>Placobranchoidea</taxon>
        <taxon>Plakobranchidae</taxon>
        <taxon>Elysia</taxon>
    </lineage>
</organism>
<proteinExistence type="predicted"/>
<reference evidence="2 3" key="1">
    <citation type="journal article" date="2021" name="Elife">
        <title>Chloroplast acquisition without the gene transfer in kleptoplastic sea slugs, Plakobranchus ocellatus.</title>
        <authorList>
            <person name="Maeda T."/>
            <person name="Takahashi S."/>
            <person name="Yoshida T."/>
            <person name="Shimamura S."/>
            <person name="Takaki Y."/>
            <person name="Nagai Y."/>
            <person name="Toyoda A."/>
            <person name="Suzuki Y."/>
            <person name="Arimoto A."/>
            <person name="Ishii H."/>
            <person name="Satoh N."/>
            <person name="Nishiyama T."/>
            <person name="Hasebe M."/>
            <person name="Maruyama T."/>
            <person name="Minagawa J."/>
            <person name="Obokata J."/>
            <person name="Shigenobu S."/>
        </authorList>
    </citation>
    <scope>NUCLEOTIDE SEQUENCE [LARGE SCALE GENOMIC DNA]</scope>
</reference>
<feature type="region of interest" description="Disordered" evidence="1">
    <location>
        <begin position="38"/>
        <end position="59"/>
    </location>
</feature>
<name>A0AAV4HL47_9GAST</name>
<evidence type="ECO:0000256" key="1">
    <source>
        <dbReference type="SAM" id="MobiDB-lite"/>
    </source>
</evidence>
<keyword evidence="3" id="KW-1185">Reference proteome</keyword>
<accession>A0AAV4HL47</accession>
<dbReference type="Proteomes" id="UP000762676">
    <property type="component" value="Unassembled WGS sequence"/>
</dbReference>
<protein>
    <submittedName>
        <fullName evidence="2">Uncharacterized protein</fullName>
    </submittedName>
</protein>
<sequence>MQGVAGAYHNSRIACSWVPILQVGGLGKVRVNCFPNATATRHGRKSNPRPPDRESDALTTLPRYPLGLGLLMFAVDSSRLGSITPSSTSHPQTRNSGNTDIDWIDAPCVGYLS</sequence>
<dbReference type="AlphaFoldDB" id="A0AAV4HL47"/>
<evidence type="ECO:0000313" key="3">
    <source>
        <dbReference type="Proteomes" id="UP000762676"/>
    </source>
</evidence>
<evidence type="ECO:0000313" key="2">
    <source>
        <dbReference type="EMBL" id="GFR97861.1"/>
    </source>
</evidence>
<feature type="compositionally biased region" description="Polar residues" evidence="1">
    <location>
        <begin position="82"/>
        <end position="99"/>
    </location>
</feature>
<dbReference type="EMBL" id="BMAT01002042">
    <property type="protein sequence ID" value="GFR97861.1"/>
    <property type="molecule type" value="Genomic_DNA"/>
</dbReference>
<gene>
    <name evidence="2" type="ORF">ElyMa_001004500</name>
</gene>
<feature type="region of interest" description="Disordered" evidence="1">
    <location>
        <begin position="82"/>
        <end position="102"/>
    </location>
</feature>
<comment type="caution">
    <text evidence="2">The sequence shown here is derived from an EMBL/GenBank/DDBJ whole genome shotgun (WGS) entry which is preliminary data.</text>
</comment>